<dbReference type="Proteomes" id="UP001148629">
    <property type="component" value="Unassembled WGS sequence"/>
</dbReference>
<reference evidence="1" key="1">
    <citation type="submission" date="2022-08" db="EMBL/GenBank/DDBJ databases">
        <title>Genome Sequence of Fusarium decemcellulare.</title>
        <authorList>
            <person name="Buettner E."/>
        </authorList>
    </citation>
    <scope>NUCLEOTIDE SEQUENCE</scope>
    <source>
        <strain evidence="1">Babe19</strain>
    </source>
</reference>
<proteinExistence type="predicted"/>
<organism evidence="1 2">
    <name type="scientific">Fusarium decemcellulare</name>
    <dbReference type="NCBI Taxonomy" id="57161"/>
    <lineage>
        <taxon>Eukaryota</taxon>
        <taxon>Fungi</taxon>
        <taxon>Dikarya</taxon>
        <taxon>Ascomycota</taxon>
        <taxon>Pezizomycotina</taxon>
        <taxon>Sordariomycetes</taxon>
        <taxon>Hypocreomycetidae</taxon>
        <taxon>Hypocreales</taxon>
        <taxon>Nectriaceae</taxon>
        <taxon>Fusarium</taxon>
        <taxon>Fusarium decemcellulare species complex</taxon>
    </lineage>
</organism>
<protein>
    <submittedName>
        <fullName evidence="1">Uncharacterized protein</fullName>
    </submittedName>
</protein>
<sequence>MSLEVIYVTRHGFRSGWSVDPLTGVYSASIRSPTGIPADPALTSHGVSQARELGEHLMNLDPPIDVVYSSPYYRCLQTITPFVELKQQQLQNEPGTKDTAPAVIRPEYGLCEFFGAAPFDHPIPASSKRLKASFPAYDENYVSALTPSRKGETIQDLYGRVAAAVQAIIDRCDAEGRRAVVLCTHAAVVIALGRVPHGPHTRKCRDGGFPSLHLWAERLPPAEHAELHNAWLWRIWIAYKRGEACGRMAELVSWAAMPSDCRFPTDSGRTPRSGGTNYCEHRTARVTRPPGPMVFGFQKGTNMWRMTEWRKDERRLNPRSAEDGRVMSD</sequence>
<evidence type="ECO:0000313" key="1">
    <source>
        <dbReference type="EMBL" id="KAJ3524136.1"/>
    </source>
</evidence>
<dbReference type="EMBL" id="JANRMS010002131">
    <property type="protein sequence ID" value="KAJ3524136.1"/>
    <property type="molecule type" value="Genomic_DNA"/>
</dbReference>
<keyword evidence="2" id="KW-1185">Reference proteome</keyword>
<comment type="caution">
    <text evidence="1">The sequence shown here is derived from an EMBL/GenBank/DDBJ whole genome shotgun (WGS) entry which is preliminary data.</text>
</comment>
<evidence type="ECO:0000313" key="2">
    <source>
        <dbReference type="Proteomes" id="UP001148629"/>
    </source>
</evidence>
<gene>
    <name evidence="1" type="ORF">NM208_g12173</name>
</gene>
<accession>A0ACC1RT86</accession>
<name>A0ACC1RT86_9HYPO</name>